<dbReference type="GeneID" id="94489154"/>
<proteinExistence type="predicted"/>
<sequence>MAYPRDEQETSAVYDPVTDQWTVYSTLKRHITRLQKVGGEPVQKEVEDGRIIAGKWVLGGKQVRFAKPYEPKEKDGDGDAVCGD</sequence>
<comment type="caution">
    <text evidence="1">The sequence shown here is derived from an EMBL/GenBank/DDBJ whole genome shotgun (WGS) entry which is preliminary data.</text>
</comment>
<accession>A0ABT4H6M0</accession>
<reference evidence="1 2" key="1">
    <citation type="submission" date="2022-05" db="EMBL/GenBank/DDBJ databases">
        <title>Genome Sequencing of Bee-Associated Microbes.</title>
        <authorList>
            <person name="Dunlap C."/>
        </authorList>
    </citation>
    <scope>NUCLEOTIDE SEQUENCE [LARGE SCALE GENOMIC DNA]</scope>
    <source>
        <strain evidence="1 2">NRRL B-04010</strain>
    </source>
</reference>
<protein>
    <submittedName>
        <fullName evidence="1">Uncharacterized protein</fullName>
    </submittedName>
</protein>
<dbReference type="EMBL" id="JAMDNP010000095">
    <property type="protein sequence ID" value="MCY9764628.1"/>
    <property type="molecule type" value="Genomic_DNA"/>
</dbReference>
<organism evidence="1 2">
    <name type="scientific">Paenibacillus alvei</name>
    <name type="common">Bacillus alvei</name>
    <dbReference type="NCBI Taxonomy" id="44250"/>
    <lineage>
        <taxon>Bacteria</taxon>
        <taxon>Bacillati</taxon>
        <taxon>Bacillota</taxon>
        <taxon>Bacilli</taxon>
        <taxon>Bacillales</taxon>
        <taxon>Paenibacillaceae</taxon>
        <taxon>Paenibacillus</taxon>
    </lineage>
</organism>
<name>A0ABT4H6M0_PAEAL</name>
<gene>
    <name evidence="1" type="ORF">M5X12_29465</name>
</gene>
<dbReference type="RefSeq" id="WP_005545925.1">
    <property type="nucleotide sequence ID" value="NZ_JAMDLX010000165.1"/>
</dbReference>
<evidence type="ECO:0000313" key="1">
    <source>
        <dbReference type="EMBL" id="MCY9764628.1"/>
    </source>
</evidence>
<evidence type="ECO:0000313" key="2">
    <source>
        <dbReference type="Proteomes" id="UP001527181"/>
    </source>
</evidence>
<keyword evidence="2" id="KW-1185">Reference proteome</keyword>
<dbReference type="Proteomes" id="UP001527181">
    <property type="component" value="Unassembled WGS sequence"/>
</dbReference>